<comment type="caution">
    <text evidence="3">The sequence shown here is derived from an EMBL/GenBank/DDBJ whole genome shotgun (WGS) entry which is preliminary data.</text>
</comment>
<feature type="compositionally biased region" description="Low complexity" evidence="1">
    <location>
        <begin position="141"/>
        <end position="154"/>
    </location>
</feature>
<sequence length="193" mass="19654">MRSSTTAIIFVFSFFFALVFSTVSADSNTTNTTSSSADACSQCWVSSRKSLQACLNIPDSELSAFANTTDETLAQNSANFPTLVPCLCALAEKAPSLLSNCAACSGAISSGLQDEATYVAEIVCGKNVTAKTNGKDLNDGSSSSSSSPNSSSSPDANGDVNASSYSDAASLSSSLFSLTSLTLTLVAALITAL</sequence>
<evidence type="ECO:0000313" key="3">
    <source>
        <dbReference type="EMBL" id="CAG8444432.1"/>
    </source>
</evidence>
<dbReference type="EMBL" id="CAJVPS010000041">
    <property type="protein sequence ID" value="CAG8444432.1"/>
    <property type="molecule type" value="Genomic_DNA"/>
</dbReference>
<feature type="chain" id="PRO_5040468064" evidence="2">
    <location>
        <begin position="26"/>
        <end position="193"/>
    </location>
</feature>
<keyword evidence="2" id="KW-0732">Signal</keyword>
<name>A0A9N8VBZ2_9GLOM</name>
<protein>
    <submittedName>
        <fullName evidence="3">6243_t:CDS:1</fullName>
    </submittedName>
</protein>
<accession>A0A9N8VBZ2</accession>
<organism evidence="3 4">
    <name type="scientific">Ambispora leptoticha</name>
    <dbReference type="NCBI Taxonomy" id="144679"/>
    <lineage>
        <taxon>Eukaryota</taxon>
        <taxon>Fungi</taxon>
        <taxon>Fungi incertae sedis</taxon>
        <taxon>Mucoromycota</taxon>
        <taxon>Glomeromycotina</taxon>
        <taxon>Glomeromycetes</taxon>
        <taxon>Archaeosporales</taxon>
        <taxon>Ambisporaceae</taxon>
        <taxon>Ambispora</taxon>
    </lineage>
</organism>
<reference evidence="3" key="1">
    <citation type="submission" date="2021-06" db="EMBL/GenBank/DDBJ databases">
        <authorList>
            <person name="Kallberg Y."/>
            <person name="Tangrot J."/>
            <person name="Rosling A."/>
        </authorList>
    </citation>
    <scope>NUCLEOTIDE SEQUENCE</scope>
    <source>
        <strain evidence="3">FL130A</strain>
    </source>
</reference>
<dbReference type="OrthoDB" id="2447106at2759"/>
<gene>
    <name evidence="3" type="ORF">ALEPTO_LOCUS572</name>
</gene>
<evidence type="ECO:0000256" key="1">
    <source>
        <dbReference type="SAM" id="MobiDB-lite"/>
    </source>
</evidence>
<keyword evidence="4" id="KW-1185">Reference proteome</keyword>
<dbReference type="AlphaFoldDB" id="A0A9N8VBZ2"/>
<feature type="signal peptide" evidence="2">
    <location>
        <begin position="1"/>
        <end position="25"/>
    </location>
</feature>
<evidence type="ECO:0000313" key="4">
    <source>
        <dbReference type="Proteomes" id="UP000789508"/>
    </source>
</evidence>
<feature type="region of interest" description="Disordered" evidence="1">
    <location>
        <begin position="135"/>
        <end position="159"/>
    </location>
</feature>
<proteinExistence type="predicted"/>
<evidence type="ECO:0000256" key="2">
    <source>
        <dbReference type="SAM" id="SignalP"/>
    </source>
</evidence>
<dbReference type="Proteomes" id="UP000789508">
    <property type="component" value="Unassembled WGS sequence"/>
</dbReference>